<feature type="region of interest" description="Disordered" evidence="4">
    <location>
        <begin position="324"/>
        <end position="407"/>
    </location>
</feature>
<dbReference type="GO" id="GO:0043386">
    <property type="term" value="P:mycotoxin biosynthetic process"/>
    <property type="evidence" value="ECO:0007669"/>
    <property type="project" value="UniProtKB-ARBA"/>
</dbReference>
<dbReference type="Pfam" id="PF00348">
    <property type="entry name" value="polyprenyl_synt"/>
    <property type="match status" value="1"/>
</dbReference>
<dbReference type="Pfam" id="PF19086">
    <property type="entry name" value="Terpene_syn_C_2"/>
    <property type="match status" value="1"/>
</dbReference>
<dbReference type="InterPro" id="IPR033749">
    <property type="entry name" value="Polyprenyl_synt_CS"/>
</dbReference>
<evidence type="ECO:0000256" key="1">
    <source>
        <dbReference type="ARBA" id="ARBA00022679"/>
    </source>
</evidence>
<comment type="caution">
    <text evidence="5">The sequence shown here is derived from an EMBL/GenBank/DDBJ whole genome shotgun (WGS) entry which is preliminary data.</text>
</comment>
<dbReference type="GO" id="GO:0008299">
    <property type="term" value="P:isoprenoid biosynthetic process"/>
    <property type="evidence" value="ECO:0007669"/>
    <property type="project" value="InterPro"/>
</dbReference>
<gene>
    <name evidence="5" type="ORF">LCER1_G001050</name>
</gene>
<dbReference type="InterPro" id="IPR008949">
    <property type="entry name" value="Isoprenoid_synthase_dom_sf"/>
</dbReference>
<dbReference type="PANTHER" id="PTHR12001:SF72">
    <property type="entry name" value="THIJ_PFPI FAMILY PROTEIN (AFU_ORTHOLOGUE AFUA_3G01210)-RELATED"/>
    <property type="match status" value="1"/>
</dbReference>
<dbReference type="PANTHER" id="PTHR12001">
    <property type="entry name" value="GERANYLGERANYL PYROPHOSPHATE SYNTHASE"/>
    <property type="match status" value="1"/>
</dbReference>
<dbReference type="OrthoDB" id="6921389at2759"/>
<name>A0A7D8UUQ2_9HELO</name>
<dbReference type="AlphaFoldDB" id="A0A7D8UUQ2"/>
<dbReference type="InterPro" id="IPR000092">
    <property type="entry name" value="Polyprenyl_synt"/>
</dbReference>
<keyword evidence="3" id="KW-0460">Magnesium</keyword>
<evidence type="ECO:0000256" key="3">
    <source>
        <dbReference type="ARBA" id="ARBA00022842"/>
    </source>
</evidence>
<dbReference type="PROSITE" id="PS00723">
    <property type="entry name" value="POLYPRENYL_SYNTHASE_1"/>
    <property type="match status" value="1"/>
</dbReference>
<dbReference type="SUPFAM" id="SSF48576">
    <property type="entry name" value="Terpenoid synthases"/>
    <property type="match status" value="2"/>
</dbReference>
<organism evidence="5 6">
    <name type="scientific">Lachnellula cervina</name>
    <dbReference type="NCBI Taxonomy" id="1316786"/>
    <lineage>
        <taxon>Eukaryota</taxon>
        <taxon>Fungi</taxon>
        <taxon>Dikarya</taxon>
        <taxon>Ascomycota</taxon>
        <taxon>Pezizomycotina</taxon>
        <taxon>Leotiomycetes</taxon>
        <taxon>Helotiales</taxon>
        <taxon>Lachnaceae</taxon>
        <taxon>Lachnellula</taxon>
    </lineage>
</organism>
<sequence>MDSIQCHRSEEFPSETWNNNKFPTQFRPRISKYAYLCDDACWAVRDELAAAGVPESIAKGFGCVDSVTGNAIALWFPEALPERLYIAAYMVEYAFAHDDVADGVEDFDESNQAMIDSLDGATQDNKKNQINLVLKSIRARFAVEALEVDEELGNWLIEEWKEQLNVKAEARDKDYKSIKEYLEFRLVDAGANCALVMQRFVTDTTISRAEIESVRYLSNLLYHAQILVNDLASWQKEIDAYDSGKTNSLVNAVSVLMKVHGVDAEAAKKLLWDQALGYERQYCEERDLFIKNNSPKPEFYYWFRVLELCNGGSAVWSLSTPRYNKTAPRPVRAPKTNRVKANASTVHDQTEDNPRPAKIHKAKGEFSSTVNGSVDEEGKVKLNGDGEPSDRDAARNGSDGASCDQDKPFAELDEDAITNAPYIYIASLPAKGARDHLIDSLQTWYQVPEASLDTIRSVVAMMHNISLMIDDIQDHSPMRRGFPSTHMVFGVEQTINAATYMYAKSVEEASKLSRATFLTLIEEVKRLHVGQAHDLHSTYHCTSPSIPAYYKLIEQKTGGIFRTVSRMMQSEATQNAILNIDNLMNLLGRYYQLRDDYQDITGTSAGKSTTYNDLDQGTFTLPVIHALSTQEKSGSTELLNILQSRSRTNSMSPAMKMLTMKVIEEAGSLKYTKGVLDDTYEDLKNERDLVEERAGSKNWILRLLLSQLKI</sequence>
<evidence type="ECO:0000313" key="5">
    <source>
        <dbReference type="EMBL" id="TVY57923.1"/>
    </source>
</evidence>
<keyword evidence="2" id="KW-0479">Metal-binding</keyword>
<reference evidence="5 6" key="1">
    <citation type="submission" date="2018-05" db="EMBL/GenBank/DDBJ databases">
        <title>Whole genome sequencing for identification of molecular markers to develop diagnostic detection tools for the regulated plant pathogen Lachnellula willkommii.</title>
        <authorList>
            <person name="Giroux E."/>
            <person name="Bilodeau G."/>
        </authorList>
    </citation>
    <scope>NUCLEOTIDE SEQUENCE [LARGE SCALE GENOMIC DNA]</scope>
    <source>
        <strain evidence="5 6">CBS 625.97</strain>
    </source>
</reference>
<evidence type="ECO:0000256" key="2">
    <source>
        <dbReference type="ARBA" id="ARBA00022723"/>
    </source>
</evidence>
<keyword evidence="6" id="KW-1185">Reference proteome</keyword>
<protein>
    <submittedName>
        <fullName evidence="5">Ophiobolin F synthase</fullName>
    </submittedName>
</protein>
<proteinExistence type="predicted"/>
<accession>A0A7D8UUQ2</accession>
<evidence type="ECO:0000313" key="6">
    <source>
        <dbReference type="Proteomes" id="UP000481288"/>
    </source>
</evidence>
<dbReference type="EMBL" id="QGMG01000067">
    <property type="protein sequence ID" value="TVY57923.1"/>
    <property type="molecule type" value="Genomic_DNA"/>
</dbReference>
<dbReference type="GO" id="GO:0046165">
    <property type="term" value="P:alcohol biosynthetic process"/>
    <property type="evidence" value="ECO:0007669"/>
    <property type="project" value="UniProtKB-ARBA"/>
</dbReference>
<dbReference type="SFLD" id="SFLDS00005">
    <property type="entry name" value="Isoprenoid_Synthase_Type_I"/>
    <property type="match status" value="1"/>
</dbReference>
<dbReference type="PROSITE" id="PS00444">
    <property type="entry name" value="POLYPRENYL_SYNTHASE_2"/>
    <property type="match status" value="1"/>
</dbReference>
<keyword evidence="1" id="KW-0808">Transferase</keyword>
<dbReference type="Gene3D" id="1.10.600.10">
    <property type="entry name" value="Farnesyl Diphosphate Synthase"/>
    <property type="match status" value="2"/>
</dbReference>
<dbReference type="Proteomes" id="UP000481288">
    <property type="component" value="Unassembled WGS sequence"/>
</dbReference>
<dbReference type="GO" id="GO:0046872">
    <property type="term" value="F:metal ion binding"/>
    <property type="evidence" value="ECO:0007669"/>
    <property type="project" value="UniProtKB-KW"/>
</dbReference>
<feature type="compositionally biased region" description="Basic and acidic residues" evidence="4">
    <location>
        <begin position="376"/>
        <end position="394"/>
    </location>
</feature>
<evidence type="ECO:0000256" key="4">
    <source>
        <dbReference type="SAM" id="MobiDB-lite"/>
    </source>
</evidence>
<dbReference type="GO" id="GO:0004659">
    <property type="term" value="F:prenyltransferase activity"/>
    <property type="evidence" value="ECO:0007669"/>
    <property type="project" value="InterPro"/>
</dbReference>